<dbReference type="PRINTS" id="PR00111">
    <property type="entry name" value="ABHYDROLASE"/>
</dbReference>
<organism evidence="2 3">
    <name type="scientific">Roseibium algae</name>
    <dbReference type="NCBI Taxonomy" id="3123038"/>
    <lineage>
        <taxon>Bacteria</taxon>
        <taxon>Pseudomonadati</taxon>
        <taxon>Pseudomonadota</taxon>
        <taxon>Alphaproteobacteria</taxon>
        <taxon>Hyphomicrobiales</taxon>
        <taxon>Stappiaceae</taxon>
        <taxon>Roseibium</taxon>
    </lineage>
</organism>
<evidence type="ECO:0000313" key="2">
    <source>
        <dbReference type="EMBL" id="MEJ8475742.1"/>
    </source>
</evidence>
<dbReference type="RefSeq" id="WP_340275976.1">
    <property type="nucleotide sequence ID" value="NZ_JBAKIA010000013.1"/>
</dbReference>
<feature type="domain" description="AB hydrolase-1" evidence="1">
    <location>
        <begin position="41"/>
        <end position="216"/>
    </location>
</feature>
<keyword evidence="2" id="KW-0378">Hydrolase</keyword>
<dbReference type="InterPro" id="IPR050266">
    <property type="entry name" value="AB_hydrolase_sf"/>
</dbReference>
<dbReference type="SUPFAM" id="SSF53474">
    <property type="entry name" value="alpha/beta-Hydrolases"/>
    <property type="match status" value="1"/>
</dbReference>
<comment type="caution">
    <text evidence="2">The sequence shown here is derived from an EMBL/GenBank/DDBJ whole genome shotgun (WGS) entry which is preliminary data.</text>
</comment>
<dbReference type="GO" id="GO:0016787">
    <property type="term" value="F:hydrolase activity"/>
    <property type="evidence" value="ECO:0007669"/>
    <property type="project" value="UniProtKB-KW"/>
</dbReference>
<dbReference type="Gene3D" id="3.40.50.1820">
    <property type="entry name" value="alpha/beta hydrolase"/>
    <property type="match status" value="1"/>
</dbReference>
<dbReference type="PANTHER" id="PTHR43798:SF29">
    <property type="entry name" value="AB HYDROLASE-1 DOMAIN-CONTAINING PROTEIN"/>
    <property type="match status" value="1"/>
</dbReference>
<evidence type="ECO:0000313" key="3">
    <source>
        <dbReference type="Proteomes" id="UP001385499"/>
    </source>
</evidence>
<evidence type="ECO:0000259" key="1">
    <source>
        <dbReference type="Pfam" id="PF00561"/>
    </source>
</evidence>
<sequence>MEPIVFIPGLLCTEILFAPQIVAFSDRPILVADHRRHETIAEIADSILDTAPESFALAGLSMGGYIAMEIMRKAPERITRLALLDTNSRPDTADQIKRRKFLIKLTVEKGFGKIPHLLYPGFVHADLENDEDMKATVVEMATETGGEAFIRQIKAVIGRQDSRPQLNDIKCPTLVLVGDGDTLTPPSRAQEIHELIPGSKLAVIEGCGHLATLEAPSAVTAELKKWMDNSSMHSPR</sequence>
<gene>
    <name evidence="2" type="ORF">V6575_16740</name>
</gene>
<dbReference type="PANTHER" id="PTHR43798">
    <property type="entry name" value="MONOACYLGLYCEROL LIPASE"/>
    <property type="match status" value="1"/>
</dbReference>
<dbReference type="Pfam" id="PF00561">
    <property type="entry name" value="Abhydrolase_1"/>
    <property type="match status" value="1"/>
</dbReference>
<dbReference type="Proteomes" id="UP001385499">
    <property type="component" value="Unassembled WGS sequence"/>
</dbReference>
<dbReference type="InterPro" id="IPR000073">
    <property type="entry name" value="AB_hydrolase_1"/>
</dbReference>
<accession>A0ABU8TNM2</accession>
<dbReference type="EMBL" id="JBAKIA010000013">
    <property type="protein sequence ID" value="MEJ8475742.1"/>
    <property type="molecule type" value="Genomic_DNA"/>
</dbReference>
<keyword evidence="3" id="KW-1185">Reference proteome</keyword>
<protein>
    <submittedName>
        <fullName evidence="2">Alpha/beta fold hydrolase</fullName>
    </submittedName>
</protein>
<dbReference type="InterPro" id="IPR029058">
    <property type="entry name" value="AB_hydrolase_fold"/>
</dbReference>
<reference evidence="2 3" key="1">
    <citation type="submission" date="2024-02" db="EMBL/GenBank/DDBJ databases">
        <title>Roseibium algae sp. nov., isolated from marine alga (Grateloupia sp.), showing potential in myo-inositol conversion.</title>
        <authorList>
            <person name="Wang Y."/>
        </authorList>
    </citation>
    <scope>NUCLEOTIDE SEQUENCE [LARGE SCALE GENOMIC DNA]</scope>
    <source>
        <strain evidence="2 3">H3510</strain>
    </source>
</reference>
<name>A0ABU8TNM2_9HYPH</name>
<proteinExistence type="predicted"/>